<evidence type="ECO:0000313" key="9">
    <source>
        <dbReference type="Proteomes" id="UP001297600"/>
    </source>
</evidence>
<feature type="transmembrane region" description="Helical" evidence="7">
    <location>
        <begin position="142"/>
        <end position="166"/>
    </location>
</feature>
<dbReference type="InterPro" id="IPR017039">
    <property type="entry name" value="Virul_fac_BrkB"/>
</dbReference>
<feature type="region of interest" description="Disordered" evidence="6">
    <location>
        <begin position="409"/>
        <end position="429"/>
    </location>
</feature>
<evidence type="ECO:0000256" key="2">
    <source>
        <dbReference type="ARBA" id="ARBA00022475"/>
    </source>
</evidence>
<feature type="transmembrane region" description="Helical" evidence="7">
    <location>
        <begin position="102"/>
        <end position="122"/>
    </location>
</feature>
<dbReference type="EMBL" id="JAKNCT010000006">
    <property type="protein sequence ID" value="MCG5030945.1"/>
    <property type="molecule type" value="Genomic_DNA"/>
</dbReference>
<evidence type="ECO:0000256" key="6">
    <source>
        <dbReference type="SAM" id="MobiDB-lite"/>
    </source>
</evidence>
<feature type="transmembrane region" description="Helical" evidence="7">
    <location>
        <begin position="42"/>
        <end position="66"/>
    </location>
</feature>
<evidence type="ECO:0000256" key="1">
    <source>
        <dbReference type="ARBA" id="ARBA00004651"/>
    </source>
</evidence>
<evidence type="ECO:0000313" key="8">
    <source>
        <dbReference type="EMBL" id="MCG5030945.1"/>
    </source>
</evidence>
<feature type="transmembrane region" description="Helical" evidence="7">
    <location>
        <begin position="245"/>
        <end position="270"/>
    </location>
</feature>
<reference evidence="8 9" key="1">
    <citation type="submission" date="2022-02" db="EMBL/GenBank/DDBJ databases">
        <title>Mesosutterella porci, a novel member of the family Sutterellaceae from pig feces.</title>
        <authorList>
            <person name="Wylensek D."/>
            <person name="Clavel T."/>
        </authorList>
    </citation>
    <scope>NUCLEOTIDE SEQUENCE [LARGE SCALE GENOMIC DNA]</scope>
    <source>
        <strain evidence="9">oilRF-744-wt-GAM-9</strain>
    </source>
</reference>
<evidence type="ECO:0000256" key="5">
    <source>
        <dbReference type="ARBA" id="ARBA00023136"/>
    </source>
</evidence>
<organism evidence="8 9">
    <name type="scientific">Mesosutterella porci</name>
    <dbReference type="NCBI Taxonomy" id="2915351"/>
    <lineage>
        <taxon>Bacteria</taxon>
        <taxon>Pseudomonadati</taxon>
        <taxon>Pseudomonadota</taxon>
        <taxon>Betaproteobacteria</taxon>
        <taxon>Burkholderiales</taxon>
        <taxon>Sutterellaceae</taxon>
        <taxon>Mesosutterella</taxon>
    </lineage>
</organism>
<protein>
    <submittedName>
        <fullName evidence="8">YihY family inner membrane protein</fullName>
    </submittedName>
</protein>
<evidence type="ECO:0000256" key="3">
    <source>
        <dbReference type="ARBA" id="ARBA00022692"/>
    </source>
</evidence>
<keyword evidence="5 7" id="KW-0472">Membrane</keyword>
<comment type="subcellular location">
    <subcellularLocation>
        <location evidence="1">Cell membrane</location>
        <topology evidence="1">Multi-pass membrane protein</topology>
    </subcellularLocation>
</comment>
<dbReference type="PANTHER" id="PTHR30213">
    <property type="entry name" value="INNER MEMBRANE PROTEIN YHJD"/>
    <property type="match status" value="1"/>
</dbReference>
<sequence length="429" mass="45986">MKKPEYKRSRAETAALLRRAAGLAAARFRETNIVEVASSMTLATLLSIVPLLAVALAMFSVVPAFAPYRASLEEFLSGVIPGQYSVQIFHYLRSFSQHASGLSVFGVAGLAVSAYFLIDKLFVTLNRIFRVRHRRTVIQNAILYWAILTLGPLVAVASISVTTYLAKMALSGLSSGAAAWGLTFFTVALQGLFYTALYTLVPNCYVEWRHALAAGLFTALAGLVVKRCFSIYISSGTLTNLYGAFVALPVFILWIYVTWILVFGGAALAATLPMVRSGRFADAFRPGNDLATGIALLSVLLSRKDAGCPVVPLVQLAREAGSWPEAAETVLEKLASSGYVAEVKGAGRPRSGAWVLIADPDRTTLRAAFDSMAIDPRIRFFHPQGGKAPAWYSGLASSPALSTPLRKLLEPGAGVGRPEKAPPSAAPQR</sequence>
<dbReference type="Pfam" id="PF03631">
    <property type="entry name" value="Virul_fac_BrkB"/>
    <property type="match status" value="1"/>
</dbReference>
<proteinExistence type="predicted"/>
<dbReference type="PANTHER" id="PTHR30213:SF0">
    <property type="entry name" value="UPF0761 MEMBRANE PROTEIN YIHY"/>
    <property type="match status" value="1"/>
</dbReference>
<comment type="caution">
    <text evidence="8">The sequence shown here is derived from an EMBL/GenBank/DDBJ whole genome shotgun (WGS) entry which is preliminary data.</text>
</comment>
<accession>A0ABS9MRT5</accession>
<evidence type="ECO:0000256" key="7">
    <source>
        <dbReference type="SAM" id="Phobius"/>
    </source>
</evidence>
<dbReference type="RefSeq" id="WP_237978599.1">
    <property type="nucleotide sequence ID" value="NZ_JAKNCT010000006.1"/>
</dbReference>
<name>A0ABS9MRT5_9BURK</name>
<dbReference type="NCBIfam" id="TIGR00765">
    <property type="entry name" value="yihY_not_rbn"/>
    <property type="match status" value="1"/>
</dbReference>
<keyword evidence="9" id="KW-1185">Reference proteome</keyword>
<feature type="transmembrane region" description="Helical" evidence="7">
    <location>
        <begin position="212"/>
        <end position="233"/>
    </location>
</feature>
<keyword evidence="4 7" id="KW-1133">Transmembrane helix</keyword>
<feature type="transmembrane region" description="Helical" evidence="7">
    <location>
        <begin position="178"/>
        <end position="200"/>
    </location>
</feature>
<dbReference type="Proteomes" id="UP001297600">
    <property type="component" value="Unassembled WGS sequence"/>
</dbReference>
<keyword evidence="2" id="KW-1003">Cell membrane</keyword>
<evidence type="ECO:0000256" key="4">
    <source>
        <dbReference type="ARBA" id="ARBA00022989"/>
    </source>
</evidence>
<keyword evidence="3 7" id="KW-0812">Transmembrane</keyword>
<gene>
    <name evidence="8" type="ORF">MAF45_05730</name>
</gene>